<accession>A0A1G8YB27</accession>
<protein>
    <recommendedName>
        <fullName evidence="4">DUF4382 domain-containing protein</fullName>
    </recommendedName>
</protein>
<dbReference type="EMBL" id="FNFC01000014">
    <property type="protein sequence ID" value="SDK00048.1"/>
    <property type="molecule type" value="Genomic_DNA"/>
</dbReference>
<evidence type="ECO:0000313" key="2">
    <source>
        <dbReference type="EMBL" id="SDK00048.1"/>
    </source>
</evidence>
<evidence type="ECO:0000313" key="3">
    <source>
        <dbReference type="Proteomes" id="UP000198856"/>
    </source>
</evidence>
<dbReference type="RefSeq" id="WP_092703922.1">
    <property type="nucleotide sequence ID" value="NZ_FNFC01000014.1"/>
</dbReference>
<dbReference type="AlphaFoldDB" id="A0A1G8YB27"/>
<dbReference type="PROSITE" id="PS51257">
    <property type="entry name" value="PROKAR_LIPOPROTEIN"/>
    <property type="match status" value="1"/>
</dbReference>
<keyword evidence="3" id="KW-1185">Reference proteome</keyword>
<dbReference type="Proteomes" id="UP000198856">
    <property type="component" value="Unassembled WGS sequence"/>
</dbReference>
<evidence type="ECO:0008006" key="4">
    <source>
        <dbReference type="Google" id="ProtNLM"/>
    </source>
</evidence>
<feature type="region of interest" description="Disordered" evidence="1">
    <location>
        <begin position="24"/>
        <end position="63"/>
    </location>
</feature>
<name>A0A1G8YB27_9EURY</name>
<gene>
    <name evidence="2" type="ORF">SAMN05216226_11414</name>
</gene>
<feature type="compositionally biased region" description="Polar residues" evidence="1">
    <location>
        <begin position="35"/>
        <end position="63"/>
    </location>
</feature>
<organism evidence="2 3">
    <name type="scientific">Halovenus aranensis</name>
    <dbReference type="NCBI Taxonomy" id="890420"/>
    <lineage>
        <taxon>Archaea</taxon>
        <taxon>Methanobacteriati</taxon>
        <taxon>Methanobacteriota</taxon>
        <taxon>Stenosarchaea group</taxon>
        <taxon>Halobacteria</taxon>
        <taxon>Halobacteriales</taxon>
        <taxon>Haloarculaceae</taxon>
        <taxon>Halovenus</taxon>
    </lineage>
</organism>
<evidence type="ECO:0000256" key="1">
    <source>
        <dbReference type="SAM" id="MobiDB-lite"/>
    </source>
</evidence>
<proteinExistence type="predicted"/>
<sequence length="196" mass="20718">MDRRTAIKTTVASASLAVCGCLSGGTSETEDNTQSEETNQSYNRTTVTGSNGPEGGSSTNQETGNITISVAADEKTVENFTQLELGIGKVTLNSEADSSEHRIVDTIDISGEPIKVVNAEQIAPGEYNQLSLTASIGRRKLKNGDSPYISEGSLSTAVTNLRITADSEAKLTIFFTVSKDGDGDYNLTVQRAEADD</sequence>
<reference evidence="2 3" key="1">
    <citation type="submission" date="2016-10" db="EMBL/GenBank/DDBJ databases">
        <authorList>
            <person name="de Groot N.N."/>
        </authorList>
    </citation>
    <scope>NUCLEOTIDE SEQUENCE [LARGE SCALE GENOMIC DNA]</scope>
    <source>
        <strain evidence="2 3">IBRC-M10015</strain>
    </source>
</reference>